<organism evidence="1 2">
    <name type="scientific">Dyadobacter linearis</name>
    <dbReference type="NCBI Taxonomy" id="2823330"/>
    <lineage>
        <taxon>Bacteria</taxon>
        <taxon>Pseudomonadati</taxon>
        <taxon>Bacteroidota</taxon>
        <taxon>Cytophagia</taxon>
        <taxon>Cytophagales</taxon>
        <taxon>Spirosomataceae</taxon>
        <taxon>Dyadobacter</taxon>
    </lineage>
</organism>
<dbReference type="RefSeq" id="WP_229254855.1">
    <property type="nucleotide sequence ID" value="NZ_CAJRAU010000011.1"/>
</dbReference>
<keyword evidence="2" id="KW-1185">Reference proteome</keyword>
<evidence type="ECO:0008006" key="3">
    <source>
        <dbReference type="Google" id="ProtNLM"/>
    </source>
</evidence>
<name>A0ABM8UYQ8_9BACT</name>
<gene>
    <name evidence="1" type="ORF">DYBT9623_05176</name>
</gene>
<reference evidence="1 2" key="1">
    <citation type="submission" date="2021-04" db="EMBL/GenBank/DDBJ databases">
        <authorList>
            <person name="Rodrigo-Torres L."/>
            <person name="Arahal R. D."/>
            <person name="Lucena T."/>
        </authorList>
    </citation>
    <scope>NUCLEOTIDE SEQUENCE [LARGE SCALE GENOMIC DNA]</scope>
    <source>
        <strain evidence="1 2">CECT 9623</strain>
    </source>
</reference>
<evidence type="ECO:0000313" key="1">
    <source>
        <dbReference type="EMBL" id="CAG5074489.1"/>
    </source>
</evidence>
<evidence type="ECO:0000313" key="2">
    <source>
        <dbReference type="Proteomes" id="UP000679725"/>
    </source>
</evidence>
<dbReference type="EMBL" id="CAJRAU010000011">
    <property type="protein sequence ID" value="CAG5074489.1"/>
    <property type="molecule type" value="Genomic_DNA"/>
</dbReference>
<dbReference type="Proteomes" id="UP000679725">
    <property type="component" value="Unassembled WGS sequence"/>
</dbReference>
<protein>
    <recommendedName>
        <fullName evidence="3">Metal-sensitive transcriptional repressor</fullName>
    </recommendedName>
</protein>
<accession>A0ABM8UYQ8</accession>
<comment type="caution">
    <text evidence="1">The sequence shown here is derived from an EMBL/GenBank/DDBJ whole genome shotgun (WGS) entry which is preliminary data.</text>
</comment>
<sequence length="96" mass="11024">MLDSDKDPDQISNQFKAADHGLQKAHYLLLDEVFRKSLALKLVQVMNACSGNCQDAEKIEYIKEQFPKLELDELASNIKEITAIDKRLEVYNKKLI</sequence>
<proteinExistence type="predicted"/>